<comment type="caution">
    <text evidence="10">The sequence shown here is derived from an EMBL/GenBank/DDBJ whole genome shotgun (WGS) entry which is preliminary data.</text>
</comment>
<dbReference type="Proteomes" id="UP000623269">
    <property type="component" value="Unassembled WGS sequence"/>
</dbReference>
<dbReference type="InterPro" id="IPR050445">
    <property type="entry name" value="Bact_polysacc_biosynth/exp"/>
</dbReference>
<keyword evidence="3" id="KW-0808">Transferase</keyword>
<accession>A0A8J7L3B6</accession>
<dbReference type="EC" id="2.7.10.2" evidence="2"/>
<organism evidence="10 11">
    <name type="scientific">Mobilitalea sibirica</name>
    <dbReference type="NCBI Taxonomy" id="1462919"/>
    <lineage>
        <taxon>Bacteria</taxon>
        <taxon>Bacillati</taxon>
        <taxon>Bacillota</taxon>
        <taxon>Clostridia</taxon>
        <taxon>Lachnospirales</taxon>
        <taxon>Lachnospiraceae</taxon>
        <taxon>Mobilitalea</taxon>
    </lineage>
</organism>
<feature type="domain" description="AAA" evidence="9">
    <location>
        <begin position="38"/>
        <end position="179"/>
    </location>
</feature>
<sequence>MGVPIRVNFENIKPIDYEANEAYKAIRTNIAFCGKQIKAIVITSSLQGEGKTEVSFRLAISMAEDGKRVVFVDADLRKSVFAGRYHIDRAVRGLTHYLSGIYSKEDVIYLSNIKNLSVIFAGPVAPNPSELLQNNFFLKLMEHLKQAYDYIIIDSPPLGSVIDSAVIAKNCDGAIMVIEANCGSPKLVLRIKNQLTKTGCLILGAILNKANNGRPIYYRYRKYEKRYLLKIRKSVKDYVSKKS</sequence>
<evidence type="ECO:0000256" key="8">
    <source>
        <dbReference type="ARBA" id="ARBA00051245"/>
    </source>
</evidence>
<evidence type="ECO:0000256" key="7">
    <source>
        <dbReference type="ARBA" id="ARBA00023137"/>
    </source>
</evidence>
<dbReference type="InterPro" id="IPR027417">
    <property type="entry name" value="P-loop_NTPase"/>
</dbReference>
<evidence type="ECO:0000256" key="2">
    <source>
        <dbReference type="ARBA" id="ARBA00011903"/>
    </source>
</evidence>
<dbReference type="InterPro" id="IPR025669">
    <property type="entry name" value="AAA_dom"/>
</dbReference>
<keyword evidence="6" id="KW-0067">ATP-binding</keyword>
<dbReference type="GO" id="GO:0005524">
    <property type="term" value="F:ATP binding"/>
    <property type="evidence" value="ECO:0007669"/>
    <property type="project" value="UniProtKB-KW"/>
</dbReference>
<dbReference type="PANTHER" id="PTHR32309">
    <property type="entry name" value="TYROSINE-PROTEIN KINASE"/>
    <property type="match status" value="1"/>
</dbReference>
<dbReference type="GO" id="GO:0004715">
    <property type="term" value="F:non-membrane spanning protein tyrosine kinase activity"/>
    <property type="evidence" value="ECO:0007669"/>
    <property type="project" value="UniProtKB-EC"/>
</dbReference>
<proteinExistence type="inferred from homology"/>
<protein>
    <recommendedName>
        <fullName evidence="2">non-specific protein-tyrosine kinase</fullName>
        <ecNumber evidence="2">2.7.10.2</ecNumber>
    </recommendedName>
</protein>
<evidence type="ECO:0000259" key="9">
    <source>
        <dbReference type="Pfam" id="PF13614"/>
    </source>
</evidence>
<dbReference type="PANTHER" id="PTHR32309:SF13">
    <property type="entry name" value="FERRIC ENTEROBACTIN TRANSPORT PROTEIN FEPE"/>
    <property type="match status" value="1"/>
</dbReference>
<dbReference type="Gene3D" id="3.40.50.300">
    <property type="entry name" value="P-loop containing nucleotide triphosphate hydrolases"/>
    <property type="match status" value="1"/>
</dbReference>
<dbReference type="AlphaFoldDB" id="A0A8J7L3B6"/>
<dbReference type="GO" id="GO:0005886">
    <property type="term" value="C:plasma membrane"/>
    <property type="evidence" value="ECO:0007669"/>
    <property type="project" value="TreeGrafter"/>
</dbReference>
<gene>
    <name evidence="10" type="ORF">I5677_15060</name>
</gene>
<dbReference type="EMBL" id="JAEAGR010000018">
    <property type="protein sequence ID" value="MBH1942218.1"/>
    <property type="molecule type" value="Genomic_DNA"/>
</dbReference>
<dbReference type="RefSeq" id="WP_197662469.1">
    <property type="nucleotide sequence ID" value="NZ_JAEAGR010000018.1"/>
</dbReference>
<evidence type="ECO:0000256" key="4">
    <source>
        <dbReference type="ARBA" id="ARBA00022741"/>
    </source>
</evidence>
<dbReference type="CDD" id="cd05387">
    <property type="entry name" value="BY-kinase"/>
    <property type="match status" value="1"/>
</dbReference>
<evidence type="ECO:0000313" key="11">
    <source>
        <dbReference type="Proteomes" id="UP000623269"/>
    </source>
</evidence>
<keyword evidence="5 10" id="KW-0418">Kinase</keyword>
<keyword evidence="11" id="KW-1185">Reference proteome</keyword>
<dbReference type="NCBIfam" id="TIGR01007">
    <property type="entry name" value="eps_fam"/>
    <property type="match status" value="1"/>
</dbReference>
<name>A0A8J7L3B6_9FIRM</name>
<dbReference type="Pfam" id="PF13614">
    <property type="entry name" value="AAA_31"/>
    <property type="match status" value="1"/>
</dbReference>
<keyword evidence="4" id="KW-0547">Nucleotide-binding</keyword>
<keyword evidence="7" id="KW-0829">Tyrosine-protein kinase</keyword>
<evidence type="ECO:0000313" key="10">
    <source>
        <dbReference type="EMBL" id="MBH1942218.1"/>
    </source>
</evidence>
<dbReference type="InterPro" id="IPR005702">
    <property type="entry name" value="Wzc-like_C"/>
</dbReference>
<evidence type="ECO:0000256" key="3">
    <source>
        <dbReference type="ARBA" id="ARBA00022679"/>
    </source>
</evidence>
<comment type="catalytic activity">
    <reaction evidence="8">
        <text>L-tyrosyl-[protein] + ATP = O-phospho-L-tyrosyl-[protein] + ADP + H(+)</text>
        <dbReference type="Rhea" id="RHEA:10596"/>
        <dbReference type="Rhea" id="RHEA-COMP:10136"/>
        <dbReference type="Rhea" id="RHEA-COMP:20101"/>
        <dbReference type="ChEBI" id="CHEBI:15378"/>
        <dbReference type="ChEBI" id="CHEBI:30616"/>
        <dbReference type="ChEBI" id="CHEBI:46858"/>
        <dbReference type="ChEBI" id="CHEBI:61978"/>
        <dbReference type="ChEBI" id="CHEBI:456216"/>
        <dbReference type="EC" id="2.7.10.2"/>
    </reaction>
</comment>
<evidence type="ECO:0000256" key="1">
    <source>
        <dbReference type="ARBA" id="ARBA00007316"/>
    </source>
</evidence>
<dbReference type="SUPFAM" id="SSF52540">
    <property type="entry name" value="P-loop containing nucleoside triphosphate hydrolases"/>
    <property type="match status" value="1"/>
</dbReference>
<reference evidence="10" key="1">
    <citation type="submission" date="2020-12" db="EMBL/GenBank/DDBJ databases">
        <title>M. sibirica DSM 26468T genome.</title>
        <authorList>
            <person name="Thieme N."/>
            <person name="Rettenmaier R."/>
            <person name="Zverlov V."/>
            <person name="Liebl W."/>
        </authorList>
    </citation>
    <scope>NUCLEOTIDE SEQUENCE</scope>
    <source>
        <strain evidence="10">DSM 26468</strain>
    </source>
</reference>
<comment type="similarity">
    <text evidence="1">Belongs to the CpsD/CapB family.</text>
</comment>
<evidence type="ECO:0000256" key="5">
    <source>
        <dbReference type="ARBA" id="ARBA00022777"/>
    </source>
</evidence>
<evidence type="ECO:0000256" key="6">
    <source>
        <dbReference type="ARBA" id="ARBA00022840"/>
    </source>
</evidence>